<feature type="compositionally biased region" description="Low complexity" evidence="1">
    <location>
        <begin position="107"/>
        <end position="134"/>
    </location>
</feature>
<name>A0A915K0E4_ROMCU</name>
<dbReference type="AlphaFoldDB" id="A0A915K0E4"/>
<evidence type="ECO:0000313" key="2">
    <source>
        <dbReference type="Proteomes" id="UP000887565"/>
    </source>
</evidence>
<accession>A0A915K0E4</accession>
<sequence length="289" mass="33176">MTLNNREQRIYVMLEQPQTKKGHDHECWGNHDFCCRPMSAKDLPPKGFGASAFRKIFIKFWKLYYSKKNFRKWEKVQGTTNKLRHASGCTPSATLNSEGRSGKIIDSSSSMTTMTQKSKSETSKSQMTSDRLTTSAVTYTQTQTVSKTGGEVSTKSGKSTSVPASYTAKHRKFFKEQAGSTLVKPDFESEEKLYKNVKLDVVARPVREASQYVTSGRLAETLIDYWEWQREQRRMIGPISFENSEVANYFAFDCQEWPIVYTIINDAMVEIHDNYHQQFQEQGGLIFDR</sequence>
<proteinExistence type="predicted"/>
<dbReference type="Proteomes" id="UP000887565">
    <property type="component" value="Unplaced"/>
</dbReference>
<evidence type="ECO:0000313" key="3">
    <source>
        <dbReference type="WBParaSite" id="nRc.2.0.1.t31348-RA"/>
    </source>
</evidence>
<feature type="compositionally biased region" description="Polar residues" evidence="1">
    <location>
        <begin position="89"/>
        <end position="99"/>
    </location>
</feature>
<keyword evidence="2" id="KW-1185">Reference proteome</keyword>
<organism evidence="2 3">
    <name type="scientific">Romanomermis culicivorax</name>
    <name type="common">Nematode worm</name>
    <dbReference type="NCBI Taxonomy" id="13658"/>
    <lineage>
        <taxon>Eukaryota</taxon>
        <taxon>Metazoa</taxon>
        <taxon>Ecdysozoa</taxon>
        <taxon>Nematoda</taxon>
        <taxon>Enoplea</taxon>
        <taxon>Dorylaimia</taxon>
        <taxon>Mermithida</taxon>
        <taxon>Mermithoidea</taxon>
        <taxon>Mermithidae</taxon>
        <taxon>Romanomermis</taxon>
    </lineage>
</organism>
<feature type="region of interest" description="Disordered" evidence="1">
    <location>
        <begin position="87"/>
        <end position="134"/>
    </location>
</feature>
<reference evidence="3" key="1">
    <citation type="submission" date="2022-11" db="UniProtKB">
        <authorList>
            <consortium name="WormBaseParasite"/>
        </authorList>
    </citation>
    <scope>IDENTIFICATION</scope>
</reference>
<protein>
    <submittedName>
        <fullName evidence="3">Uncharacterized protein</fullName>
    </submittedName>
</protein>
<dbReference type="WBParaSite" id="nRc.2.0.1.t31348-RA">
    <property type="protein sequence ID" value="nRc.2.0.1.t31348-RA"/>
    <property type="gene ID" value="nRc.2.0.1.g31348"/>
</dbReference>
<evidence type="ECO:0000256" key="1">
    <source>
        <dbReference type="SAM" id="MobiDB-lite"/>
    </source>
</evidence>